<gene>
    <name evidence="9" type="ORF">TRSC58_01479</name>
</gene>
<feature type="active site" description="5-glutamyl coenzyme A thioester intermediate" evidence="8">
    <location>
        <position position="317"/>
    </location>
</feature>
<dbReference type="PIRSF" id="PIRSF000858">
    <property type="entry name" value="SCOT-t"/>
    <property type="match status" value="1"/>
</dbReference>
<dbReference type="FunFam" id="3.40.1080.10:FF:000001">
    <property type="entry name" value="Succinyl-coa:3-ketoacid-coenzyme a transferase subunit b"/>
    <property type="match status" value="1"/>
</dbReference>
<reference evidence="9 10" key="1">
    <citation type="submission" date="2013-07" db="EMBL/GenBank/DDBJ databases">
        <authorList>
            <person name="Stoco P.H."/>
            <person name="Wagner G."/>
            <person name="Gerber A."/>
            <person name="Zaha A."/>
            <person name="Thompson C."/>
            <person name="Bartholomeu D.C."/>
            <person name="Luckemeyer D.D."/>
            <person name="Bahia D."/>
            <person name="Loreto E."/>
            <person name="Prestes E.B."/>
            <person name="Lima F.M."/>
            <person name="Rodrigues-Luiz G."/>
            <person name="Vallejo G.A."/>
            <person name="Filho J.F."/>
            <person name="Monteiro K.M."/>
            <person name="Tyler K.M."/>
            <person name="de Almeida L.G."/>
            <person name="Ortiz M.F."/>
            <person name="Siervo M.A."/>
            <person name="de Moraes M.H."/>
            <person name="Cunha O.L."/>
            <person name="Mendonca-Neto R."/>
            <person name="Silva R."/>
            <person name="Teixeira S.M."/>
            <person name="Murta S.M."/>
            <person name="Sincero T.C."/>
            <person name="Mendes T.A."/>
            <person name="Urmenyi T.P."/>
            <person name="Silva V.G."/>
            <person name="da Rocha W.D."/>
            <person name="Andersson B."/>
            <person name="Romanha A.J."/>
            <person name="Steindel M."/>
            <person name="de Vasconcelos A.T."/>
            <person name="Grisard E.C."/>
        </authorList>
    </citation>
    <scope>NUCLEOTIDE SEQUENCE [LARGE SCALE GENOMIC DNA]</scope>
    <source>
        <strain evidence="9 10">SC58</strain>
    </source>
</reference>
<dbReference type="PROSITE" id="PS01273">
    <property type="entry name" value="COA_TRANSF_1"/>
    <property type="match status" value="1"/>
</dbReference>
<comment type="catalytic activity">
    <reaction evidence="7">
        <text>a 3-oxo acid + succinyl-CoA = a 3-oxoacyl-CoA + succinate</text>
        <dbReference type="Rhea" id="RHEA:24564"/>
        <dbReference type="ChEBI" id="CHEBI:30031"/>
        <dbReference type="ChEBI" id="CHEBI:35973"/>
        <dbReference type="ChEBI" id="CHEBI:57292"/>
        <dbReference type="ChEBI" id="CHEBI:90726"/>
        <dbReference type="EC" id="2.8.3.5"/>
    </reaction>
</comment>
<dbReference type="Pfam" id="PF01144">
    <property type="entry name" value="CoA_trans"/>
    <property type="match status" value="2"/>
</dbReference>
<comment type="pathway">
    <text evidence="2 7">Ketone metabolism; succinyl-CoA degradation; acetoacetyl-CoA from succinyl-CoA: step 1/1.</text>
</comment>
<dbReference type="Gene3D" id="3.40.1080.10">
    <property type="entry name" value="Glutaconate Coenzyme A-transferase"/>
    <property type="match status" value="2"/>
</dbReference>
<dbReference type="SMART" id="SM00882">
    <property type="entry name" value="CoA_trans"/>
    <property type="match status" value="2"/>
</dbReference>
<evidence type="ECO:0000256" key="4">
    <source>
        <dbReference type="ARBA" id="ARBA00022679"/>
    </source>
</evidence>
<dbReference type="VEuPathDB" id="TriTrypDB:TRSC58_01479"/>
<evidence type="ECO:0000256" key="8">
    <source>
        <dbReference type="PIRSR" id="PIRSR000858-1"/>
    </source>
</evidence>
<dbReference type="InterPro" id="IPR012792">
    <property type="entry name" value="3-oxoacid_CoA-transf_A"/>
</dbReference>
<dbReference type="Proteomes" id="UP000031737">
    <property type="component" value="Unassembled WGS sequence"/>
</dbReference>
<protein>
    <recommendedName>
        <fullName evidence="7">Succinyl-CoA:3-ketoacid-coenzyme A transferase</fullName>
        <ecNumber evidence="7">2.8.3.5</ecNumber>
    </recommendedName>
</protein>
<dbReference type="InterPro" id="IPR037171">
    <property type="entry name" value="NagB/RpiA_transferase-like"/>
</dbReference>
<evidence type="ECO:0000256" key="5">
    <source>
        <dbReference type="ARBA" id="ARBA00022946"/>
    </source>
</evidence>
<dbReference type="EMBL" id="AUPL01001479">
    <property type="protein sequence ID" value="ESL10782.1"/>
    <property type="molecule type" value="Genomic_DNA"/>
</dbReference>
<dbReference type="GO" id="GO:0005739">
    <property type="term" value="C:mitochondrion"/>
    <property type="evidence" value="ECO:0007669"/>
    <property type="project" value="UniProtKB-SubCell"/>
</dbReference>
<dbReference type="NCBIfam" id="TIGR02428">
    <property type="entry name" value="pcaJ_scoB_fam"/>
    <property type="match status" value="1"/>
</dbReference>
<evidence type="ECO:0000256" key="7">
    <source>
        <dbReference type="PIRNR" id="PIRNR000858"/>
    </source>
</evidence>
<dbReference type="PANTHER" id="PTHR13707:SF23">
    <property type="entry name" value="SUCCINYL-COA:3-KETOACID-COENZYME A TRANSFERASE"/>
    <property type="match status" value="1"/>
</dbReference>
<dbReference type="UniPathway" id="UPA00929">
    <property type="reaction ID" value="UER00894"/>
</dbReference>
<comment type="caution">
    <text evidence="9">The sequence shown here is derived from an EMBL/GenBank/DDBJ whole genome shotgun (WGS) entry which is preliminary data.</text>
</comment>
<dbReference type="GO" id="GO:0008260">
    <property type="term" value="F:succinyl-CoA:3-oxo-acid CoA-transferase activity"/>
    <property type="evidence" value="ECO:0007669"/>
    <property type="project" value="UniProtKB-EC"/>
</dbReference>
<keyword evidence="5" id="KW-0809">Transit peptide</keyword>
<keyword evidence="6 7" id="KW-0496">Mitochondrion</keyword>
<dbReference type="InterPro" id="IPR004164">
    <property type="entry name" value="CoA_transf_AS"/>
</dbReference>
<dbReference type="PANTHER" id="PTHR13707">
    <property type="entry name" value="KETOACID-COENZYME A TRANSFERASE"/>
    <property type="match status" value="1"/>
</dbReference>
<evidence type="ECO:0000256" key="3">
    <source>
        <dbReference type="ARBA" id="ARBA00007154"/>
    </source>
</evidence>
<comment type="similarity">
    <text evidence="3 7">Belongs to the 3-oxoacid CoA-transferase family.</text>
</comment>
<evidence type="ECO:0000256" key="1">
    <source>
        <dbReference type="ARBA" id="ARBA00004173"/>
    </source>
</evidence>
<evidence type="ECO:0000256" key="2">
    <source>
        <dbReference type="ARBA" id="ARBA00004753"/>
    </source>
</evidence>
<evidence type="ECO:0000313" key="9">
    <source>
        <dbReference type="EMBL" id="ESL10782.1"/>
    </source>
</evidence>
<keyword evidence="4 7" id="KW-0808">Transferase</keyword>
<evidence type="ECO:0000313" key="10">
    <source>
        <dbReference type="Proteomes" id="UP000031737"/>
    </source>
</evidence>
<evidence type="ECO:0000256" key="6">
    <source>
        <dbReference type="ARBA" id="ARBA00023128"/>
    </source>
</evidence>
<dbReference type="InterPro" id="IPR004163">
    <property type="entry name" value="CoA_transf_BS"/>
</dbReference>
<dbReference type="InterPro" id="IPR014388">
    <property type="entry name" value="3-oxoacid_CoA-transferase"/>
</dbReference>
<name>A0A061JBX3_TRYRA</name>
<comment type="subcellular location">
    <subcellularLocation>
        <location evidence="1">Mitochondrion</location>
    </subcellularLocation>
</comment>
<dbReference type="GO" id="GO:0046952">
    <property type="term" value="P:ketone body catabolic process"/>
    <property type="evidence" value="ECO:0007669"/>
    <property type="project" value="InterPro"/>
</dbReference>
<dbReference type="InterPro" id="IPR004165">
    <property type="entry name" value="CoA_trans_fam_I"/>
</dbReference>
<keyword evidence="10" id="KW-1185">Reference proteome</keyword>
<dbReference type="SUPFAM" id="SSF100950">
    <property type="entry name" value="NagB/RpiA/CoA transferase-like"/>
    <property type="match status" value="2"/>
</dbReference>
<comment type="function">
    <text evidence="7">Key enzyme for ketone body catabolism. Transfers the CoA moiety from succinate to acetoacetate. Formation of the enzyme-CoA intermediate proceeds via an unstable anhydride species formed between the carboxylate groups of the enzyme and substrate.</text>
</comment>
<organism evidence="9 10">
    <name type="scientific">Trypanosoma rangeli SC58</name>
    <dbReference type="NCBI Taxonomy" id="429131"/>
    <lineage>
        <taxon>Eukaryota</taxon>
        <taxon>Discoba</taxon>
        <taxon>Euglenozoa</taxon>
        <taxon>Kinetoplastea</taxon>
        <taxon>Metakinetoplastina</taxon>
        <taxon>Trypanosomatida</taxon>
        <taxon>Trypanosomatidae</taxon>
        <taxon>Trypanosoma</taxon>
        <taxon>Herpetosoma</taxon>
    </lineage>
</organism>
<dbReference type="OrthoDB" id="1933379at2759"/>
<dbReference type="InterPro" id="IPR012791">
    <property type="entry name" value="3-oxoacid_CoA-transf_B"/>
</dbReference>
<dbReference type="NCBIfam" id="TIGR02429">
    <property type="entry name" value="pcaI_scoA_fam"/>
    <property type="match status" value="1"/>
</dbReference>
<dbReference type="EC" id="2.8.3.5" evidence="7"/>
<dbReference type="PROSITE" id="PS01274">
    <property type="entry name" value="COA_TRANSF_2"/>
    <property type="match status" value="1"/>
</dbReference>
<proteinExistence type="inferred from homology"/>
<dbReference type="AlphaFoldDB" id="A0A061JBX3"/>
<sequence length="495" mass="53376">MLRRSFLRMAGLDKVMPLEKALADVKNGASLAVGGFGTGGMPHALAKELKRTGVRDLSIYSDGAGIDGYGIGLLFEDKQIKKMIVSYVGNNKIFAQSYLKGDVELEFSPQGTLAERMRAGGAGIPAFYTATGFGTVAQTGGQITKHNPDGSVAGESAPKETRFMDGRWYVMERAIRTDFSLVKAWKGDRSGNLVFRGTSRNFNVPAAQCGHTVVAEVENLVENGELDPHDVHLPGVYVDRVVVPERYNTWIEKRTISRSQSTEKRAAKTPEEEARQRIARRAALEFADGMYVNLGIGIPTESANYILPGVNVVLQSENGLLGMGPFPEEDKVDCDFINAGKQTISYLPGAALFDSATSFAMIRGGHMDLTMLGALEVSANGDLANFMIPGKLVKGPGGAMDLVSSGARVVVTTAHCNKKGVPKIVERCKLPVTGKNCVDRIITEFAVFDVENGQLVLKEVAEGVSVEEVRKMTDAHFLAKDVKTMPLAPVPLGMM</sequence>
<accession>A0A061JBX3</accession>